<evidence type="ECO:0000313" key="2">
    <source>
        <dbReference type="Proteomes" id="UP001432322"/>
    </source>
</evidence>
<feature type="non-terminal residue" evidence="1">
    <location>
        <position position="1"/>
    </location>
</feature>
<protein>
    <submittedName>
        <fullName evidence="1">Uncharacterized protein</fullName>
    </submittedName>
</protein>
<accession>A0AAV5VT69</accession>
<dbReference type="AlphaFoldDB" id="A0AAV5VT69"/>
<evidence type="ECO:0000313" key="1">
    <source>
        <dbReference type="EMBL" id="GMT22882.1"/>
    </source>
</evidence>
<name>A0AAV5VT69_9BILA</name>
<dbReference type="Proteomes" id="UP001432322">
    <property type="component" value="Unassembled WGS sequence"/>
</dbReference>
<feature type="non-terminal residue" evidence="1">
    <location>
        <position position="67"/>
    </location>
</feature>
<sequence length="67" mass="7670">DPIGESFVVKWRVSCEYNLRLPLAAIVFEMPLGDAGSLLFFCHQPLLEPWNVVTIRHVNLGVENDRF</sequence>
<comment type="caution">
    <text evidence="1">The sequence shown here is derived from an EMBL/GenBank/DDBJ whole genome shotgun (WGS) entry which is preliminary data.</text>
</comment>
<keyword evidence="2" id="KW-1185">Reference proteome</keyword>
<proteinExistence type="predicted"/>
<gene>
    <name evidence="1" type="ORF">PFISCL1PPCAC_14179</name>
</gene>
<dbReference type="EMBL" id="BTSY01000004">
    <property type="protein sequence ID" value="GMT22882.1"/>
    <property type="molecule type" value="Genomic_DNA"/>
</dbReference>
<organism evidence="1 2">
    <name type="scientific">Pristionchus fissidentatus</name>
    <dbReference type="NCBI Taxonomy" id="1538716"/>
    <lineage>
        <taxon>Eukaryota</taxon>
        <taxon>Metazoa</taxon>
        <taxon>Ecdysozoa</taxon>
        <taxon>Nematoda</taxon>
        <taxon>Chromadorea</taxon>
        <taxon>Rhabditida</taxon>
        <taxon>Rhabditina</taxon>
        <taxon>Diplogasteromorpha</taxon>
        <taxon>Diplogasteroidea</taxon>
        <taxon>Neodiplogasteridae</taxon>
        <taxon>Pristionchus</taxon>
    </lineage>
</organism>
<reference evidence="1" key="1">
    <citation type="submission" date="2023-10" db="EMBL/GenBank/DDBJ databases">
        <title>Genome assembly of Pristionchus species.</title>
        <authorList>
            <person name="Yoshida K."/>
            <person name="Sommer R.J."/>
        </authorList>
    </citation>
    <scope>NUCLEOTIDE SEQUENCE</scope>
    <source>
        <strain evidence="1">RS5133</strain>
    </source>
</reference>